<name>A0AA87WC47_9BRAD</name>
<comment type="caution">
    <text evidence="1">The sequence shown here is derived from an EMBL/GenBank/DDBJ whole genome shotgun (WGS) entry which is preliminary data.</text>
</comment>
<proteinExistence type="predicted"/>
<accession>A0AA87WC47</accession>
<evidence type="ECO:0000313" key="1">
    <source>
        <dbReference type="EMBL" id="GGI34319.1"/>
    </source>
</evidence>
<evidence type="ECO:0000313" key="2">
    <source>
        <dbReference type="Proteomes" id="UP000625079"/>
    </source>
</evidence>
<dbReference type="EMBL" id="BMHC01000042">
    <property type="protein sequence ID" value="GGI34319.1"/>
    <property type="molecule type" value="Genomic_DNA"/>
</dbReference>
<organism evidence="1 2">
    <name type="scientific">Bradyrhizobium guangdongense</name>
    <dbReference type="NCBI Taxonomy" id="1325090"/>
    <lineage>
        <taxon>Bacteria</taxon>
        <taxon>Pseudomonadati</taxon>
        <taxon>Pseudomonadota</taxon>
        <taxon>Alphaproteobacteria</taxon>
        <taxon>Hyphomicrobiales</taxon>
        <taxon>Nitrobacteraceae</taxon>
        <taxon>Bradyrhizobium</taxon>
    </lineage>
</organism>
<dbReference type="Proteomes" id="UP000625079">
    <property type="component" value="Unassembled WGS sequence"/>
</dbReference>
<dbReference type="AlphaFoldDB" id="A0AA87WC47"/>
<reference evidence="1" key="1">
    <citation type="journal article" date="2014" name="Int. J. Syst. Evol. Microbiol.">
        <title>Complete genome sequence of Corynebacterium casei LMG S-19264T (=DSM 44701T), isolated from a smear-ripened cheese.</title>
        <authorList>
            <consortium name="US DOE Joint Genome Institute (JGI-PGF)"/>
            <person name="Walter F."/>
            <person name="Albersmeier A."/>
            <person name="Kalinowski J."/>
            <person name="Ruckert C."/>
        </authorList>
    </citation>
    <scope>NUCLEOTIDE SEQUENCE</scope>
    <source>
        <strain evidence="1">CGMCC 1.15034</strain>
    </source>
</reference>
<protein>
    <submittedName>
        <fullName evidence="1">Uncharacterized protein</fullName>
    </submittedName>
</protein>
<sequence length="74" mass="8523">MQVERLDKHIDHMDGIVLAYPILQTFRQERQLGSVRAFNEASRPYSPSGNGGIVADSWLFTQPGFDRRYRCIPL</sequence>
<reference evidence="1" key="2">
    <citation type="submission" date="2022-12" db="EMBL/GenBank/DDBJ databases">
        <authorList>
            <person name="Sun Q."/>
            <person name="Zhou Y."/>
        </authorList>
    </citation>
    <scope>NUCLEOTIDE SEQUENCE</scope>
    <source>
        <strain evidence="1">CGMCC 1.15034</strain>
    </source>
</reference>
<gene>
    <name evidence="1" type="ORF">GCM10010987_78800</name>
</gene>